<dbReference type="Pfam" id="PF00326">
    <property type="entry name" value="Peptidase_S9"/>
    <property type="match status" value="1"/>
</dbReference>
<evidence type="ECO:0000256" key="1">
    <source>
        <dbReference type="ARBA" id="ARBA00022729"/>
    </source>
</evidence>
<dbReference type="HOGENOM" id="CLU_014627_0_0_1"/>
<keyword evidence="1" id="KW-0732">Signal</keyword>
<dbReference type="GO" id="GO:0008236">
    <property type="term" value="F:serine-type peptidase activity"/>
    <property type="evidence" value="ECO:0007669"/>
    <property type="project" value="InterPro"/>
</dbReference>
<evidence type="ECO:0000259" key="2">
    <source>
        <dbReference type="Pfam" id="PF00326"/>
    </source>
</evidence>
<proteinExistence type="predicted"/>
<dbReference type="EMBL" id="ALBS01000322">
    <property type="protein sequence ID" value="EJT45635.1"/>
    <property type="molecule type" value="Genomic_DNA"/>
</dbReference>
<protein>
    <recommendedName>
        <fullName evidence="2">Peptidase S9 prolyl oligopeptidase catalytic domain-containing protein</fullName>
    </recommendedName>
</protein>
<dbReference type="SUPFAM" id="SSF53474">
    <property type="entry name" value="alpha/beta-Hydrolases"/>
    <property type="match status" value="1"/>
</dbReference>
<dbReference type="GO" id="GO:0006508">
    <property type="term" value="P:proteolysis"/>
    <property type="evidence" value="ECO:0007669"/>
    <property type="project" value="InterPro"/>
</dbReference>
<dbReference type="Gene3D" id="3.40.50.1820">
    <property type="entry name" value="alpha/beta hydrolase"/>
    <property type="match status" value="1"/>
</dbReference>
<reference evidence="3 4" key="1">
    <citation type="journal article" date="2012" name="Eukaryot. Cell">
        <title>Draft genome sequence of CBS 2479, the standard type strain of Trichosporon asahii.</title>
        <authorList>
            <person name="Yang R.Y."/>
            <person name="Li H.T."/>
            <person name="Zhu H."/>
            <person name="Zhou G.P."/>
            <person name="Wang M."/>
            <person name="Wang L."/>
        </authorList>
    </citation>
    <scope>NUCLEOTIDE SEQUENCE [LARGE SCALE GENOMIC DNA]</scope>
    <source>
        <strain evidence="4">ATCC 90039 / CBS 2479 / JCM 2466 / KCTC 7840 / NCYC 2677 / UAMH 7654</strain>
    </source>
</reference>
<evidence type="ECO:0000313" key="4">
    <source>
        <dbReference type="Proteomes" id="UP000002748"/>
    </source>
</evidence>
<dbReference type="PANTHER" id="PTHR43037">
    <property type="entry name" value="UNNAMED PRODUCT-RELATED"/>
    <property type="match status" value="1"/>
</dbReference>
<dbReference type="InterPro" id="IPR001375">
    <property type="entry name" value="Peptidase_S9_cat"/>
</dbReference>
<dbReference type="InterPro" id="IPR029058">
    <property type="entry name" value="AB_hydrolase_fold"/>
</dbReference>
<sequence>MREHPLTHSPVLHQVRQNTDTAQPAVSFARETKYGDPFTTQLRASGAVWKRLPGTAPVQIAFPEVDWMLLRSDHGWAALQYEILMRSHVDVPEDMEVRIDSEQVVEYAIIPSNDPEPMVRWYVGDIYGFGSTPTGRHLSEEGPSNFARSVHLKKGRHALLVRGLYEIRMFGDPKDQPPKIKIDFKLWPRKQQSGLVLEPGVDMFPDILQGQYAGDVFAVGVRLPPNVEPVTIDIESEHAKAALPRYQLLPGQTRAIPLRFTFHKADKNFSVKLTTRPISIEDPDEVAEAHETLEWKPQLDSLYDLTADNWLQSGKPLRITFGTSGSGDTNVARAVILPPPDFPKIEKLQPVLLCLHGAGVDIEAEGWIKEIPRVNGMFAVLATGRNEWGEDWHGGAVTEVWAARKAADQILHRSVGMQHNHETVLLGHSNGGQGVWHVGQRNPDLVRGIVALSGYTTINNYVPFTEQRSNHFADPALMGILQSSLTPYNNEIYVSNLASVPMVVVHGAEDDNVPAHHSRTYVETLRDWGKKAADVTYVEVPRKGHVWDGILTHPTIMHFIKNLPEKKDGAIRILELAVPGRLARLDVNMKHWRQDPKPEELQMYGMNIKRIAVGEGAQALVLEPCTGMTRSASRSGSGPFQPWVASPANTGKPRRYGPMIRLLDSDGPMLLVIPIETGRGDDLQKQRHLREVAIRYAHDVRVYQRQDVEILYDIQALRAVIDGSMQRYGSVIVFGRPDENRYAKWMLRQKRIPEGRNIWEPGTGIITLHPHPVEPGLACLVAGNDDLGLEVTARLLPLRTGVMVPDWVVASKRCEWQGYGGLDGAGFWSADWKWSEAMSWMDR</sequence>
<comment type="caution">
    <text evidence="3">The sequence shown here is derived from an EMBL/GenBank/DDBJ whole genome shotgun (WGS) entry which is preliminary data.</text>
</comment>
<name>J4U6A1_TRIAS</name>
<gene>
    <name evidence="3" type="ORF">A1Q1_05784</name>
</gene>
<dbReference type="AlphaFoldDB" id="J4U6A1"/>
<dbReference type="PANTHER" id="PTHR43037:SF4">
    <property type="entry name" value="PEPTIDASE S9 PROLYL OLIGOPEPTIDASE CATALYTIC DOMAIN-CONTAINING PROTEIN"/>
    <property type="match status" value="1"/>
</dbReference>
<dbReference type="RefSeq" id="XP_014176468.1">
    <property type="nucleotide sequence ID" value="XM_014320993.1"/>
</dbReference>
<dbReference type="InterPro" id="IPR050955">
    <property type="entry name" value="Plant_Biomass_Hydrol_Est"/>
</dbReference>
<accession>J4U6A1</accession>
<dbReference type="OrthoDB" id="449091at2759"/>
<dbReference type="KEGG" id="tasa:A1Q1_05784"/>
<feature type="domain" description="Peptidase S9 prolyl oligopeptidase catalytic" evidence="2">
    <location>
        <begin position="383"/>
        <end position="546"/>
    </location>
</feature>
<evidence type="ECO:0000313" key="3">
    <source>
        <dbReference type="EMBL" id="EJT45635.1"/>
    </source>
</evidence>
<dbReference type="GeneID" id="25989296"/>
<organism evidence="3 4">
    <name type="scientific">Trichosporon asahii var. asahii (strain ATCC 90039 / CBS 2479 / JCM 2466 / KCTC 7840 / NBRC 103889/ NCYC 2677 / UAMH 7654)</name>
    <name type="common">Yeast</name>
    <dbReference type="NCBI Taxonomy" id="1186058"/>
    <lineage>
        <taxon>Eukaryota</taxon>
        <taxon>Fungi</taxon>
        <taxon>Dikarya</taxon>
        <taxon>Basidiomycota</taxon>
        <taxon>Agaricomycotina</taxon>
        <taxon>Tremellomycetes</taxon>
        <taxon>Trichosporonales</taxon>
        <taxon>Trichosporonaceae</taxon>
        <taxon>Trichosporon</taxon>
    </lineage>
</organism>
<dbReference type="VEuPathDB" id="FungiDB:A1Q1_05784"/>
<dbReference type="Proteomes" id="UP000002748">
    <property type="component" value="Unassembled WGS sequence"/>
</dbReference>